<dbReference type="InterPro" id="IPR011009">
    <property type="entry name" value="Kinase-like_dom_sf"/>
</dbReference>
<dbReference type="SMART" id="SM00220">
    <property type="entry name" value="S_TKc"/>
    <property type="match status" value="1"/>
</dbReference>
<evidence type="ECO:0000256" key="5">
    <source>
        <dbReference type="ARBA" id="ARBA00022840"/>
    </source>
</evidence>
<dbReference type="AlphaFoldDB" id="A0A086T2C5"/>
<dbReference type="PANTHER" id="PTHR45646">
    <property type="entry name" value="SERINE/THREONINE-PROTEIN KINASE DOA-RELATED"/>
    <property type="match status" value="1"/>
</dbReference>
<protein>
    <submittedName>
        <fullName evidence="8">Serine/threonine-protein kinase-like protein</fullName>
    </submittedName>
</protein>
<sequence>MSTDRPRYKHIDDVERLDYYEKGGYHPIQIGDYLHKQYRIVHKLGHGSYSTIWLARDEGLSRYVAIKVGTSGSNHKDFDIPNRLADHFAGEETRGRALVPSVLDRFDIDGPNGIHPCLVTKPAMCSLADTVEAGSFDPFRTDVARALAAQLAMAVAYTHSAGLVHGDIHFGNLLPRMPTGIDDLTDQQLYERYGLPEPEAVVREDGQPLSSPSVPSNVYACIWMGKPSNELSLDESKLILSDFGTAFSPDEESRFISYTPLEICPPEARFEPTKSLTFPSDVWSLGCMVWAILGAKPLLGSWLFGPDNATAAQVDILGPMPDDWWEKWGSPKKTELFHGNGKPKPGRSVWTLERLFEDSIQEPRREMGMEMIGEDERKAIFEMVKGMLKFSPSQRLSAQQVLETEWMRKWAIPEAERTWGTEGL</sequence>
<reference evidence="9" key="1">
    <citation type="journal article" date="2014" name="Genome Announc.">
        <title>Genome sequence and annotation of Acremonium chrysogenum, producer of the beta-lactam antibiotic cephalosporin C.</title>
        <authorList>
            <person name="Terfehr D."/>
            <person name="Dahlmann T.A."/>
            <person name="Specht T."/>
            <person name="Zadra I."/>
            <person name="Kuernsteiner H."/>
            <person name="Kueck U."/>
        </authorList>
    </citation>
    <scope>NUCLEOTIDE SEQUENCE [LARGE SCALE GENOMIC DNA]</scope>
    <source>
        <strain evidence="9">ATCC 11550 / CBS 779.69 / DSM 880 / IAM 14645 / JCM 23072 / IMI 49137</strain>
    </source>
</reference>
<evidence type="ECO:0000313" key="8">
    <source>
        <dbReference type="EMBL" id="KFH43507.1"/>
    </source>
</evidence>
<dbReference type="InterPro" id="IPR000719">
    <property type="entry name" value="Prot_kinase_dom"/>
</dbReference>
<dbReference type="SUPFAM" id="SSF56112">
    <property type="entry name" value="Protein kinase-like (PK-like)"/>
    <property type="match status" value="1"/>
</dbReference>
<dbReference type="OrthoDB" id="5979581at2759"/>
<feature type="binding site" evidence="6">
    <location>
        <position position="67"/>
    </location>
    <ligand>
        <name>ATP</name>
        <dbReference type="ChEBI" id="CHEBI:30616"/>
    </ligand>
</feature>
<dbReference type="InterPro" id="IPR051175">
    <property type="entry name" value="CLK_kinases"/>
</dbReference>
<name>A0A086T2C5_HAPC1</name>
<comment type="caution">
    <text evidence="8">The sequence shown here is derived from an EMBL/GenBank/DDBJ whole genome shotgun (WGS) entry which is preliminary data.</text>
</comment>
<dbReference type="InterPro" id="IPR017441">
    <property type="entry name" value="Protein_kinase_ATP_BS"/>
</dbReference>
<evidence type="ECO:0000313" key="9">
    <source>
        <dbReference type="Proteomes" id="UP000029964"/>
    </source>
</evidence>
<keyword evidence="1" id="KW-0723">Serine/threonine-protein kinase</keyword>
<keyword evidence="5 6" id="KW-0067">ATP-binding</keyword>
<dbReference type="GO" id="GO:0005634">
    <property type="term" value="C:nucleus"/>
    <property type="evidence" value="ECO:0007669"/>
    <property type="project" value="TreeGrafter"/>
</dbReference>
<accession>A0A086T2C5</accession>
<dbReference type="Pfam" id="PF00069">
    <property type="entry name" value="Pkinase"/>
    <property type="match status" value="1"/>
</dbReference>
<dbReference type="STRING" id="857340.A0A086T2C5"/>
<dbReference type="Gene3D" id="3.30.200.20">
    <property type="entry name" value="Phosphorylase Kinase, domain 1"/>
    <property type="match status" value="1"/>
</dbReference>
<proteinExistence type="predicted"/>
<evidence type="ECO:0000256" key="2">
    <source>
        <dbReference type="ARBA" id="ARBA00022679"/>
    </source>
</evidence>
<evidence type="ECO:0000256" key="6">
    <source>
        <dbReference type="PROSITE-ProRule" id="PRU10141"/>
    </source>
</evidence>
<dbReference type="PROSITE" id="PS00107">
    <property type="entry name" value="PROTEIN_KINASE_ATP"/>
    <property type="match status" value="1"/>
</dbReference>
<dbReference type="GO" id="GO:0005524">
    <property type="term" value="F:ATP binding"/>
    <property type="evidence" value="ECO:0007669"/>
    <property type="project" value="UniProtKB-UniRule"/>
</dbReference>
<dbReference type="Gene3D" id="1.10.510.10">
    <property type="entry name" value="Transferase(Phosphotransferase) domain 1"/>
    <property type="match status" value="1"/>
</dbReference>
<evidence type="ECO:0000256" key="3">
    <source>
        <dbReference type="ARBA" id="ARBA00022741"/>
    </source>
</evidence>
<keyword evidence="3 6" id="KW-0547">Nucleotide-binding</keyword>
<evidence type="ECO:0000256" key="1">
    <source>
        <dbReference type="ARBA" id="ARBA00022527"/>
    </source>
</evidence>
<keyword evidence="4 8" id="KW-0418">Kinase</keyword>
<gene>
    <name evidence="8" type="ORF">ACRE_057160</name>
</gene>
<evidence type="ECO:0000256" key="4">
    <source>
        <dbReference type="ARBA" id="ARBA00022777"/>
    </source>
</evidence>
<dbReference type="HOGENOM" id="CLU_000288_81_2_1"/>
<dbReference type="PANTHER" id="PTHR45646:SF11">
    <property type="entry name" value="SERINE_THREONINE-PROTEIN KINASE DOA"/>
    <property type="match status" value="1"/>
</dbReference>
<feature type="domain" description="Protein kinase" evidence="7">
    <location>
        <begin position="38"/>
        <end position="407"/>
    </location>
</feature>
<dbReference type="PROSITE" id="PS50011">
    <property type="entry name" value="PROTEIN_KINASE_DOM"/>
    <property type="match status" value="1"/>
</dbReference>
<dbReference type="EMBL" id="JPKY01000067">
    <property type="protein sequence ID" value="KFH43507.1"/>
    <property type="molecule type" value="Genomic_DNA"/>
</dbReference>
<dbReference type="GO" id="GO:0004674">
    <property type="term" value="F:protein serine/threonine kinase activity"/>
    <property type="evidence" value="ECO:0007669"/>
    <property type="project" value="UniProtKB-KW"/>
</dbReference>
<dbReference type="GO" id="GO:0043484">
    <property type="term" value="P:regulation of RNA splicing"/>
    <property type="evidence" value="ECO:0007669"/>
    <property type="project" value="TreeGrafter"/>
</dbReference>
<keyword evidence="2" id="KW-0808">Transferase</keyword>
<keyword evidence="9" id="KW-1185">Reference proteome</keyword>
<dbReference type="Proteomes" id="UP000029964">
    <property type="component" value="Unassembled WGS sequence"/>
</dbReference>
<organism evidence="8 9">
    <name type="scientific">Hapsidospora chrysogenum (strain ATCC 11550 / CBS 779.69 / DSM 880 / IAM 14645 / JCM 23072 / IMI 49137)</name>
    <name type="common">Acremonium chrysogenum</name>
    <dbReference type="NCBI Taxonomy" id="857340"/>
    <lineage>
        <taxon>Eukaryota</taxon>
        <taxon>Fungi</taxon>
        <taxon>Dikarya</taxon>
        <taxon>Ascomycota</taxon>
        <taxon>Pezizomycotina</taxon>
        <taxon>Sordariomycetes</taxon>
        <taxon>Hypocreomycetidae</taxon>
        <taxon>Hypocreales</taxon>
        <taxon>Bionectriaceae</taxon>
        <taxon>Hapsidospora</taxon>
    </lineage>
</organism>
<evidence type="ECO:0000259" key="7">
    <source>
        <dbReference type="PROSITE" id="PS50011"/>
    </source>
</evidence>